<protein>
    <recommendedName>
        <fullName evidence="3">Adenosine deaminase</fullName>
    </recommendedName>
</protein>
<dbReference type="GeneID" id="69584559"/>
<dbReference type="Proteomes" id="UP000189376">
    <property type="component" value="Unassembled WGS sequence"/>
</dbReference>
<dbReference type="EMBL" id="LFZS01000047">
    <property type="protein sequence ID" value="ONN49183.1"/>
    <property type="molecule type" value="Genomic_DNA"/>
</dbReference>
<comment type="caution">
    <text evidence="1">The sequence shown here is derived from an EMBL/GenBank/DDBJ whole genome shotgun (WGS) entry which is preliminary data.</text>
</comment>
<reference evidence="1 2" key="1">
    <citation type="submission" date="2015-07" db="EMBL/GenBank/DDBJ databases">
        <title>Acinetobacter yuneri, a novel member of Acinetobacter calcoaceticus-Acinetobacter baumannii complex isolated from clinical specimen.</title>
        <authorList>
            <person name="Yu Y."/>
        </authorList>
    </citation>
    <scope>NUCLEOTIDE SEQUENCE [LARGE SCALE GENOMIC DNA]</scope>
    <source>
        <strain evidence="1 2">A362</strain>
    </source>
</reference>
<dbReference type="AlphaFoldDB" id="A0A1V2UNL6"/>
<dbReference type="Gene3D" id="3.20.20.140">
    <property type="entry name" value="Metal-dependent hydrolases"/>
    <property type="match status" value="1"/>
</dbReference>
<evidence type="ECO:0000313" key="1">
    <source>
        <dbReference type="EMBL" id="ONN49183.1"/>
    </source>
</evidence>
<proteinExistence type="predicted"/>
<accession>A0A1V2UNL6</accession>
<organism evidence="1 2">
    <name type="scientific">Acinetobacter genomosp. 33YU</name>
    <dbReference type="NCBI Taxonomy" id="1675530"/>
    <lineage>
        <taxon>Bacteria</taxon>
        <taxon>Pseudomonadati</taxon>
        <taxon>Pseudomonadota</taxon>
        <taxon>Gammaproteobacteria</taxon>
        <taxon>Moraxellales</taxon>
        <taxon>Moraxellaceae</taxon>
        <taxon>Acinetobacter</taxon>
    </lineage>
</organism>
<dbReference type="RefSeq" id="WP_005028412.1">
    <property type="nucleotide sequence ID" value="NZ_LFZS01000047.1"/>
</dbReference>
<name>A0A1V2UNL6_9GAMM</name>
<evidence type="ECO:0000313" key="2">
    <source>
        <dbReference type="Proteomes" id="UP000189376"/>
    </source>
</evidence>
<sequence>MSALQKINEDMIVNLPKGDLHVHLNGAIPTNLVKELLAKNTNGIPSNFDINKDLNILEPQKNLQDYLKPWKVLNLIPRSQSDLNKIVLQTFFSLKRLCCINILQDTDF</sequence>
<evidence type="ECO:0008006" key="3">
    <source>
        <dbReference type="Google" id="ProtNLM"/>
    </source>
</evidence>
<keyword evidence="2" id="KW-1185">Reference proteome</keyword>
<gene>
    <name evidence="1" type="ORF">AC058_20150</name>
</gene>